<dbReference type="EMBL" id="LSMT01000001">
    <property type="protein sequence ID" value="PFX34886.1"/>
    <property type="molecule type" value="Genomic_DNA"/>
</dbReference>
<gene>
    <name evidence="7" type="primary">ADAM10</name>
    <name evidence="7" type="ORF">AWC38_SpisGene138</name>
</gene>
<dbReference type="SMART" id="SM00050">
    <property type="entry name" value="DISIN"/>
    <property type="match status" value="1"/>
</dbReference>
<dbReference type="STRING" id="50429.A0A2B4T000"/>
<sequence length="527" mass="57861">MLVSSVTGTQNDHHKGDPNSFVMGHLIDGRFDGSFYTLGETFHSEPIERYTQSKTSFHSIIFPATSVKFNFSKIQRKIAHFNDLQKLKHQVTNKRVRHSNPSSSDLNSCTVYLAADHLFFKEVGSGSESVTVAEMVYHVAMADKIFRGTDFNQDGGPGDGVGFVIAAVTVFKEAQAEGSLASPDDISILSYLTKWSEIDHDDYCLALLFTYRDFPSGALGLAWIASTDQMDPGGICSPETYLEGKEEPMYFNTGVVTLLNYGARVPRKATVITVAHELGHSFGSEHDPATAQCSPGGQAGNFIMYPKASDGHEPNNYLFSSCSKQEVSSVISARGPLCFIAHNNGSYCGNKIVEEYEDCDCGSPEECLVVDKCCVARNDAMKVPGCTIQPGKQCSGQEGRCPQAESKPKNVTCNAGLNTCQEGACIGTICALYGTNDCECHQNREEMCHVCCNGSNGVCISAQHFLGRVILKRPGSTCKHHQGYCDEHGLCVTVDSEDQLNTLREVFRRFFTKETMGNLWSWMTREW</sequence>
<evidence type="ECO:0000259" key="6">
    <source>
        <dbReference type="PROSITE" id="PS50215"/>
    </source>
</evidence>
<evidence type="ECO:0000256" key="4">
    <source>
        <dbReference type="PROSITE-ProRule" id="PRU00276"/>
    </source>
</evidence>
<accession>A0A2B4T000</accession>
<dbReference type="Gene3D" id="3.40.390.10">
    <property type="entry name" value="Collagenase (Catalytic Domain)"/>
    <property type="match status" value="1"/>
</dbReference>
<dbReference type="GO" id="GO:0007229">
    <property type="term" value="P:integrin-mediated signaling pathway"/>
    <property type="evidence" value="ECO:0007669"/>
    <property type="project" value="UniProtKB-KW"/>
</dbReference>
<dbReference type="GO" id="GO:0046872">
    <property type="term" value="F:metal ion binding"/>
    <property type="evidence" value="ECO:0007669"/>
    <property type="project" value="UniProtKB-KW"/>
</dbReference>
<dbReference type="GO" id="GO:0006509">
    <property type="term" value="P:membrane protein ectodomain proteolysis"/>
    <property type="evidence" value="ECO:0007669"/>
    <property type="project" value="TreeGrafter"/>
</dbReference>
<dbReference type="AlphaFoldDB" id="A0A2B4T000"/>
<dbReference type="GO" id="GO:0005886">
    <property type="term" value="C:plasma membrane"/>
    <property type="evidence" value="ECO:0007669"/>
    <property type="project" value="TreeGrafter"/>
</dbReference>
<feature type="binding site" evidence="4">
    <location>
        <position position="280"/>
    </location>
    <ligand>
        <name>Zn(2+)</name>
        <dbReference type="ChEBI" id="CHEBI:29105"/>
        <note>catalytic</note>
    </ligand>
</feature>
<dbReference type="InterPro" id="IPR024079">
    <property type="entry name" value="MetalloPept_cat_dom_sf"/>
</dbReference>
<dbReference type="Gene3D" id="4.10.70.10">
    <property type="entry name" value="Disintegrin domain"/>
    <property type="match status" value="1"/>
</dbReference>
<feature type="binding site" evidence="4">
    <location>
        <position position="276"/>
    </location>
    <ligand>
        <name>Zn(2+)</name>
        <dbReference type="ChEBI" id="CHEBI:29105"/>
        <note>catalytic</note>
    </ligand>
</feature>
<dbReference type="GO" id="GO:0007219">
    <property type="term" value="P:Notch signaling pathway"/>
    <property type="evidence" value="ECO:0007669"/>
    <property type="project" value="TreeGrafter"/>
</dbReference>
<dbReference type="InterPro" id="IPR049038">
    <property type="entry name" value="ADAM10_Cys-rich"/>
</dbReference>
<evidence type="ECO:0000256" key="1">
    <source>
        <dbReference type="ARBA" id="ARBA00001809"/>
    </source>
</evidence>
<feature type="active site" evidence="4">
    <location>
        <position position="277"/>
    </location>
</feature>
<dbReference type="GO" id="GO:0004222">
    <property type="term" value="F:metalloendopeptidase activity"/>
    <property type="evidence" value="ECO:0007669"/>
    <property type="project" value="InterPro"/>
</dbReference>
<feature type="domain" description="Disintegrin" evidence="5">
    <location>
        <begin position="345"/>
        <end position="420"/>
    </location>
</feature>
<keyword evidence="4" id="KW-0862">Zinc</keyword>
<keyword evidence="8" id="KW-1185">Reference proteome</keyword>
<dbReference type="EC" id="3.4.24.81" evidence="2"/>
<evidence type="ECO:0000256" key="2">
    <source>
        <dbReference type="ARBA" id="ARBA00012332"/>
    </source>
</evidence>
<dbReference type="PANTHER" id="PTHR45702:SF2">
    <property type="entry name" value="KUZBANIAN, ISOFORM A"/>
    <property type="match status" value="1"/>
</dbReference>
<dbReference type="PROSITE" id="PS50214">
    <property type="entry name" value="DISINTEGRIN_2"/>
    <property type="match status" value="1"/>
</dbReference>
<evidence type="ECO:0000256" key="3">
    <source>
        <dbReference type="ARBA" id="ARBA00022685"/>
    </source>
</evidence>
<dbReference type="OrthoDB" id="2131567at2759"/>
<dbReference type="Proteomes" id="UP000225706">
    <property type="component" value="Unassembled WGS sequence"/>
</dbReference>
<name>A0A2B4T000_STYPI</name>
<feature type="binding site" evidence="4">
    <location>
        <position position="286"/>
    </location>
    <ligand>
        <name>Zn(2+)</name>
        <dbReference type="ChEBI" id="CHEBI:29105"/>
        <note>catalytic</note>
    </ligand>
</feature>
<organism evidence="7 8">
    <name type="scientific">Stylophora pistillata</name>
    <name type="common">Smooth cauliflower coral</name>
    <dbReference type="NCBI Taxonomy" id="50429"/>
    <lineage>
        <taxon>Eukaryota</taxon>
        <taxon>Metazoa</taxon>
        <taxon>Cnidaria</taxon>
        <taxon>Anthozoa</taxon>
        <taxon>Hexacorallia</taxon>
        <taxon>Scleractinia</taxon>
        <taxon>Astrocoeniina</taxon>
        <taxon>Pocilloporidae</taxon>
        <taxon>Stylophora</taxon>
    </lineage>
</organism>
<comment type="catalytic activity">
    <reaction evidence="1">
        <text>Endopeptidase of broad specificity.</text>
        <dbReference type="EC" id="3.4.24.81"/>
    </reaction>
</comment>
<evidence type="ECO:0000313" key="7">
    <source>
        <dbReference type="EMBL" id="PFX34886.1"/>
    </source>
</evidence>
<proteinExistence type="predicted"/>
<dbReference type="PANTHER" id="PTHR45702">
    <property type="entry name" value="ADAM10/ADAM17 METALLOPEPTIDASE FAMILY MEMBER"/>
    <property type="match status" value="1"/>
</dbReference>
<dbReference type="InterPro" id="IPR051489">
    <property type="entry name" value="ADAM_Metalloproteinase"/>
</dbReference>
<dbReference type="InterPro" id="IPR036436">
    <property type="entry name" value="Disintegrin_dom_sf"/>
</dbReference>
<evidence type="ECO:0000313" key="8">
    <source>
        <dbReference type="Proteomes" id="UP000225706"/>
    </source>
</evidence>
<comment type="caution">
    <text evidence="7">The sequence shown here is derived from an EMBL/GenBank/DDBJ whole genome shotgun (WGS) entry which is preliminary data.</text>
</comment>
<dbReference type="Pfam" id="PF13688">
    <property type="entry name" value="Reprolysin_5"/>
    <property type="match status" value="1"/>
</dbReference>
<dbReference type="InterPro" id="IPR001590">
    <property type="entry name" value="Peptidase_M12B"/>
</dbReference>
<feature type="domain" description="Peptidase M12B" evidence="6">
    <location>
        <begin position="107"/>
        <end position="343"/>
    </location>
</feature>
<keyword evidence="7" id="KW-0401">Integrin</keyword>
<keyword evidence="4" id="KW-0479">Metal-binding</keyword>
<dbReference type="Pfam" id="PF21299">
    <property type="entry name" value="ADAM10_Cys-rich"/>
    <property type="match status" value="1"/>
</dbReference>
<dbReference type="InterPro" id="IPR001762">
    <property type="entry name" value="Disintegrin_dom"/>
</dbReference>
<reference evidence="8" key="1">
    <citation type="journal article" date="2017" name="bioRxiv">
        <title>Comparative analysis of the genomes of Stylophora pistillata and Acropora digitifera provides evidence for extensive differences between species of corals.</title>
        <authorList>
            <person name="Voolstra C.R."/>
            <person name="Li Y."/>
            <person name="Liew Y.J."/>
            <person name="Baumgarten S."/>
            <person name="Zoccola D."/>
            <person name="Flot J.-F."/>
            <person name="Tambutte S."/>
            <person name="Allemand D."/>
            <person name="Aranda M."/>
        </authorList>
    </citation>
    <scope>NUCLEOTIDE SEQUENCE [LARGE SCALE GENOMIC DNA]</scope>
</reference>
<keyword evidence="3" id="KW-0165">Cleavage on pair of basic residues</keyword>
<comment type="caution">
    <text evidence="4">Lacks conserved residue(s) required for the propagation of feature annotation.</text>
</comment>
<dbReference type="PROSITE" id="PS50215">
    <property type="entry name" value="ADAM_MEPRO"/>
    <property type="match status" value="1"/>
</dbReference>
<protein>
    <recommendedName>
        <fullName evidence="2">ADAM10 endopeptidase</fullName>
        <ecNumber evidence="2">3.4.24.81</ecNumber>
    </recommendedName>
</protein>
<evidence type="ECO:0000259" key="5">
    <source>
        <dbReference type="PROSITE" id="PS50214"/>
    </source>
</evidence>
<dbReference type="SUPFAM" id="SSF55486">
    <property type="entry name" value="Metalloproteases ('zincins'), catalytic domain"/>
    <property type="match status" value="1"/>
</dbReference>